<name>A0A2N1E2W9_PSEFL</name>
<evidence type="ECO:0008006" key="3">
    <source>
        <dbReference type="Google" id="ProtNLM"/>
    </source>
</evidence>
<sequence length="94" mass="10532">MALYLVRVELFNANGDDYTELHDQLEARGLYRKIRADGGGVYDMPSGTYFGESELSTIRLQEWVSGVADPHSHPKAASVFVAQVGDWQSFLHRS</sequence>
<proteinExistence type="predicted"/>
<comment type="caution">
    <text evidence="1">The sequence shown here is derived from an EMBL/GenBank/DDBJ whole genome shotgun (WGS) entry which is preliminary data.</text>
</comment>
<accession>A0A2N1E2W9</accession>
<dbReference type="RefSeq" id="WP_101220419.1">
    <property type="nucleotide sequence ID" value="NZ_KZ478002.1"/>
</dbReference>
<dbReference type="AlphaFoldDB" id="A0A2N1E2W9"/>
<protein>
    <recommendedName>
        <fullName evidence="3">DUF2622 domain-containing protein</fullName>
    </recommendedName>
</protein>
<gene>
    <name evidence="1" type="ORF">CIB54_17200</name>
</gene>
<organism evidence="1 2">
    <name type="scientific">Pseudomonas fluorescens</name>
    <dbReference type="NCBI Taxonomy" id="294"/>
    <lineage>
        <taxon>Bacteria</taxon>
        <taxon>Pseudomonadati</taxon>
        <taxon>Pseudomonadota</taxon>
        <taxon>Gammaproteobacteria</taxon>
        <taxon>Pseudomonadales</taxon>
        <taxon>Pseudomonadaceae</taxon>
        <taxon>Pseudomonas</taxon>
    </lineage>
</organism>
<dbReference type="Proteomes" id="UP000233564">
    <property type="component" value="Unassembled WGS sequence"/>
</dbReference>
<dbReference type="EMBL" id="NVXX01000024">
    <property type="protein sequence ID" value="PKH18824.1"/>
    <property type="molecule type" value="Genomic_DNA"/>
</dbReference>
<reference evidence="1 2" key="1">
    <citation type="submission" date="2017-08" db="EMBL/GenBank/DDBJ databases">
        <authorList>
            <person name="de Groot N.N."/>
        </authorList>
    </citation>
    <scope>NUCLEOTIDE SEQUENCE [LARGE SCALE GENOMIC DNA]</scope>
    <source>
        <strain evidence="1 2">PfR 37</strain>
    </source>
</reference>
<evidence type="ECO:0000313" key="2">
    <source>
        <dbReference type="Proteomes" id="UP000233564"/>
    </source>
</evidence>
<evidence type="ECO:0000313" key="1">
    <source>
        <dbReference type="EMBL" id="PKH18824.1"/>
    </source>
</evidence>